<evidence type="ECO:0000256" key="1">
    <source>
        <dbReference type="SAM" id="SignalP"/>
    </source>
</evidence>
<dbReference type="Proteomes" id="UP000005237">
    <property type="component" value="Unassembled WGS sequence"/>
</dbReference>
<dbReference type="EnsemblMetazoa" id="CJA36431.1">
    <property type="protein sequence ID" value="CJA36431.1"/>
    <property type="gene ID" value="WBGene00212278"/>
</dbReference>
<name>A0A8R1IJY9_CAEJA</name>
<accession>A0A8R1IJY9</accession>
<proteinExistence type="predicted"/>
<organism evidence="2 3">
    <name type="scientific">Caenorhabditis japonica</name>
    <dbReference type="NCBI Taxonomy" id="281687"/>
    <lineage>
        <taxon>Eukaryota</taxon>
        <taxon>Metazoa</taxon>
        <taxon>Ecdysozoa</taxon>
        <taxon>Nematoda</taxon>
        <taxon>Chromadorea</taxon>
        <taxon>Rhabditida</taxon>
        <taxon>Rhabditina</taxon>
        <taxon>Rhabditomorpha</taxon>
        <taxon>Rhabditoidea</taxon>
        <taxon>Rhabditidae</taxon>
        <taxon>Peloderinae</taxon>
        <taxon>Caenorhabditis</taxon>
    </lineage>
</organism>
<dbReference type="AlphaFoldDB" id="A0A8R1IJY9"/>
<feature type="chain" id="PRO_5035779615" evidence="1">
    <location>
        <begin position="26"/>
        <end position="240"/>
    </location>
</feature>
<feature type="signal peptide" evidence="1">
    <location>
        <begin position="1"/>
        <end position="25"/>
    </location>
</feature>
<protein>
    <submittedName>
        <fullName evidence="2">Uncharacterized protein</fullName>
    </submittedName>
</protein>
<keyword evidence="3" id="KW-1185">Reference proteome</keyword>
<reference evidence="2" key="2">
    <citation type="submission" date="2022-06" db="UniProtKB">
        <authorList>
            <consortium name="EnsemblMetazoa"/>
        </authorList>
    </citation>
    <scope>IDENTIFICATION</scope>
    <source>
        <strain evidence="2">DF5081</strain>
    </source>
</reference>
<reference evidence="3" key="1">
    <citation type="submission" date="2010-08" db="EMBL/GenBank/DDBJ databases">
        <authorList>
            <consortium name="Caenorhabditis japonica Sequencing Consortium"/>
            <person name="Wilson R.K."/>
        </authorList>
    </citation>
    <scope>NUCLEOTIDE SEQUENCE [LARGE SCALE GENOMIC DNA]</scope>
    <source>
        <strain evidence="3">DF5081</strain>
    </source>
</reference>
<evidence type="ECO:0000313" key="3">
    <source>
        <dbReference type="Proteomes" id="UP000005237"/>
    </source>
</evidence>
<sequence>MRWARCHVITFALILHCAFIQTTSARGISKKLTELEKSSRFMELVGEQRVPCEMPAITPKLPTFVRAKIEQIWSTTEKSGDCWIEMAKTRNALLHLTNAEKWTILRKEARECAISAKLDGKFELEKGVNRMKRDKECWDRQKNARILLMNLPIGFKFHVPPAFECALPHFYNRLELGLQEKLHNIWIGYKKGNSCVEQIDKQIQLLEENDISLKSFQMPPPSMFRKREARRKLRRRANVA</sequence>
<evidence type="ECO:0000313" key="2">
    <source>
        <dbReference type="EnsemblMetazoa" id="CJA36431.1"/>
    </source>
</evidence>
<keyword evidence="1" id="KW-0732">Signal</keyword>